<organism evidence="10 11">
    <name type="scientific">Apatococcus lobatus</name>
    <dbReference type="NCBI Taxonomy" id="904363"/>
    <lineage>
        <taxon>Eukaryota</taxon>
        <taxon>Viridiplantae</taxon>
        <taxon>Chlorophyta</taxon>
        <taxon>core chlorophytes</taxon>
        <taxon>Trebouxiophyceae</taxon>
        <taxon>Chlorellales</taxon>
        <taxon>Chlorellaceae</taxon>
        <taxon>Apatococcus</taxon>
    </lineage>
</organism>
<proteinExistence type="inferred from homology"/>
<sequence length="500" mass="54228">MRCSRKSSDDQKEGASHQEVTLPTPSKESVVHRDCIQGHLPYCFWFNPFSEPLLNRSGVNHARSGARPLQLTAALGRSTLGQSHHTCSLCGRSQLGLGSLHESRAERLLLTGLPGAPTARRFRAAVRTLSSLKTGIVGLPNVGKSTLFNAMCKNGKAQAANFPFCTIEPNVGVVAVPDSRLQVLTDLSSSKATVSTAVEFVDIAGLVKGASKGEGLGNQFLANIRECDSIVQVVRCFEDEDVIHVDGRVDPASDADVINLELAFADLSQIERRLERLEKGRFKTAEEKAAGALETEALKRIQVALEASQPARSVPLSEDEAALVQSLYLLTMKPMIYAANVAESDMADRGASSSFVQALKVKADEDNCEVVVISAQVEAELQELEKEEADEYLASLGVEEGGLRSLVQATYRQLGLLTYFTTGEQETRAWTIRAGMTAPQAAGVIHTDFQKGFIRAETVGFNDFTSAGGYSQSRDRGVLRLEGKEYVVKEGDVMLFRFNV</sequence>
<feature type="domain" description="OBG-type G" evidence="8">
    <location>
        <begin position="132"/>
        <end position="393"/>
    </location>
</feature>
<accession>A0AAW1QHY5</accession>
<comment type="cofactor">
    <cofactor evidence="1">
        <name>Mg(2+)</name>
        <dbReference type="ChEBI" id="CHEBI:18420"/>
    </cofactor>
</comment>
<keyword evidence="2" id="KW-0479">Metal-binding</keyword>
<evidence type="ECO:0000256" key="2">
    <source>
        <dbReference type="ARBA" id="ARBA00022723"/>
    </source>
</evidence>
<keyword evidence="11" id="KW-1185">Reference proteome</keyword>
<evidence type="ECO:0000256" key="3">
    <source>
        <dbReference type="ARBA" id="ARBA00022741"/>
    </source>
</evidence>
<dbReference type="PANTHER" id="PTHR23305">
    <property type="entry name" value="OBG GTPASE FAMILY"/>
    <property type="match status" value="1"/>
</dbReference>
<dbReference type="InterPro" id="IPR013029">
    <property type="entry name" value="YchF_C"/>
</dbReference>
<dbReference type="InterPro" id="IPR004095">
    <property type="entry name" value="TGS"/>
</dbReference>
<gene>
    <name evidence="10" type="ORF">WJX74_004281</name>
</gene>
<evidence type="ECO:0000313" key="11">
    <source>
        <dbReference type="Proteomes" id="UP001438707"/>
    </source>
</evidence>
<dbReference type="SUPFAM" id="SSF52540">
    <property type="entry name" value="P-loop containing nucleoside triphosphate hydrolases"/>
    <property type="match status" value="1"/>
</dbReference>
<feature type="coiled-coil region" evidence="6">
    <location>
        <begin position="260"/>
        <end position="287"/>
    </location>
</feature>
<dbReference type="NCBIfam" id="TIGR00092">
    <property type="entry name" value="redox-regulated ATPase YchF"/>
    <property type="match status" value="1"/>
</dbReference>
<evidence type="ECO:0000259" key="9">
    <source>
        <dbReference type="PROSITE" id="PS51880"/>
    </source>
</evidence>
<feature type="compositionally biased region" description="Basic and acidic residues" evidence="7">
    <location>
        <begin position="1"/>
        <end position="16"/>
    </location>
</feature>
<keyword evidence="5" id="KW-0963">Cytoplasm</keyword>
<dbReference type="GO" id="GO:0005737">
    <property type="term" value="C:cytoplasm"/>
    <property type="evidence" value="ECO:0007669"/>
    <property type="project" value="UniProtKB-SubCell"/>
</dbReference>
<dbReference type="CDD" id="cd01900">
    <property type="entry name" value="YchF"/>
    <property type="match status" value="1"/>
</dbReference>
<comment type="subunit">
    <text evidence="5">Monomer.</text>
</comment>
<dbReference type="GO" id="GO:0005525">
    <property type="term" value="F:GTP binding"/>
    <property type="evidence" value="ECO:0007669"/>
    <property type="project" value="InterPro"/>
</dbReference>
<comment type="function">
    <text evidence="5">Hydrolyzes ATP, and can also hydrolyze GTP with lower efficiency. Has lower affinity for GTP.</text>
</comment>
<dbReference type="PROSITE" id="PS51710">
    <property type="entry name" value="G_OBG"/>
    <property type="match status" value="1"/>
</dbReference>
<dbReference type="CDD" id="cd04867">
    <property type="entry name" value="TGS_YchF_OLA1"/>
    <property type="match status" value="1"/>
</dbReference>
<keyword evidence="4 5" id="KW-0067">ATP-binding</keyword>
<dbReference type="PROSITE" id="PS51880">
    <property type="entry name" value="TGS"/>
    <property type="match status" value="1"/>
</dbReference>
<evidence type="ECO:0000256" key="6">
    <source>
        <dbReference type="SAM" id="Coils"/>
    </source>
</evidence>
<dbReference type="FunFam" id="1.10.150.300:FF:000001">
    <property type="entry name" value="Ribosome-binding ATPase YchF"/>
    <property type="match status" value="1"/>
</dbReference>
<dbReference type="Gene3D" id="3.40.50.300">
    <property type="entry name" value="P-loop containing nucleotide triphosphate hydrolases"/>
    <property type="match status" value="1"/>
</dbReference>
<reference evidence="10 11" key="1">
    <citation type="journal article" date="2024" name="Nat. Commun.">
        <title>Phylogenomics reveals the evolutionary origins of lichenization in chlorophyte algae.</title>
        <authorList>
            <person name="Puginier C."/>
            <person name="Libourel C."/>
            <person name="Otte J."/>
            <person name="Skaloud P."/>
            <person name="Haon M."/>
            <person name="Grisel S."/>
            <person name="Petersen M."/>
            <person name="Berrin J.G."/>
            <person name="Delaux P.M."/>
            <person name="Dal Grande F."/>
            <person name="Keller J."/>
        </authorList>
    </citation>
    <scope>NUCLEOTIDE SEQUENCE [LARGE SCALE GENOMIC DNA]</scope>
    <source>
        <strain evidence="10 11">SAG 2145</strain>
    </source>
</reference>
<dbReference type="InterPro" id="IPR023192">
    <property type="entry name" value="TGS-like_dom_sf"/>
</dbReference>
<comment type="subcellular location">
    <subcellularLocation>
        <location evidence="5">Cytoplasm</location>
    </subcellularLocation>
</comment>
<comment type="similarity">
    <text evidence="5">Belongs to the TRAFAC class OBG-HflX-like GTPase superfamily. OBG GTPase family. YchF/OLA1 subfamily.</text>
</comment>
<dbReference type="InterPro" id="IPR027417">
    <property type="entry name" value="P-loop_NTPase"/>
</dbReference>
<dbReference type="PRINTS" id="PR00326">
    <property type="entry name" value="GTP1OBG"/>
</dbReference>
<dbReference type="Proteomes" id="UP001438707">
    <property type="component" value="Unassembled WGS sequence"/>
</dbReference>
<evidence type="ECO:0000256" key="4">
    <source>
        <dbReference type="ARBA" id="ARBA00022840"/>
    </source>
</evidence>
<dbReference type="GO" id="GO:0016887">
    <property type="term" value="F:ATP hydrolysis activity"/>
    <property type="evidence" value="ECO:0007669"/>
    <property type="project" value="UniProtKB-UniRule"/>
</dbReference>
<evidence type="ECO:0000313" key="10">
    <source>
        <dbReference type="EMBL" id="KAK9820903.1"/>
    </source>
</evidence>
<dbReference type="Gene3D" id="3.10.20.30">
    <property type="match status" value="1"/>
</dbReference>
<evidence type="ECO:0000256" key="1">
    <source>
        <dbReference type="ARBA" id="ARBA00001946"/>
    </source>
</evidence>
<dbReference type="InterPro" id="IPR004396">
    <property type="entry name" value="ATPase_YchF/OLA1"/>
</dbReference>
<dbReference type="InterPro" id="IPR031167">
    <property type="entry name" value="G_OBG"/>
</dbReference>
<feature type="domain" description="TGS" evidence="9">
    <location>
        <begin position="415"/>
        <end position="498"/>
    </location>
</feature>
<dbReference type="InterPro" id="IPR041706">
    <property type="entry name" value="YchF_N"/>
</dbReference>
<feature type="binding site" evidence="5">
    <location>
        <begin position="141"/>
        <end position="146"/>
    </location>
    <ligand>
        <name>ATP</name>
        <dbReference type="ChEBI" id="CHEBI:30616"/>
    </ligand>
</feature>
<dbReference type="PANTHER" id="PTHR23305:SF18">
    <property type="entry name" value="OBG-TYPE G DOMAIN-CONTAINING PROTEIN"/>
    <property type="match status" value="1"/>
</dbReference>
<dbReference type="Pfam" id="PF06071">
    <property type="entry name" value="YchF-GTPase_C"/>
    <property type="match status" value="1"/>
</dbReference>
<dbReference type="GO" id="GO:0005524">
    <property type="term" value="F:ATP binding"/>
    <property type="evidence" value="ECO:0007669"/>
    <property type="project" value="UniProtKB-UniRule"/>
</dbReference>
<dbReference type="InterPro" id="IPR012675">
    <property type="entry name" value="Beta-grasp_dom_sf"/>
</dbReference>
<dbReference type="InterPro" id="IPR012676">
    <property type="entry name" value="TGS-like"/>
</dbReference>
<dbReference type="Pfam" id="PF01926">
    <property type="entry name" value="MMR_HSR1"/>
    <property type="match status" value="1"/>
</dbReference>
<dbReference type="Gene3D" id="1.10.150.300">
    <property type="entry name" value="TGS-like domain"/>
    <property type="match status" value="1"/>
</dbReference>
<evidence type="ECO:0000256" key="7">
    <source>
        <dbReference type="SAM" id="MobiDB-lite"/>
    </source>
</evidence>
<feature type="region of interest" description="Disordered" evidence="7">
    <location>
        <begin position="1"/>
        <end position="27"/>
    </location>
</feature>
<keyword evidence="3 5" id="KW-0547">Nucleotide-binding</keyword>
<evidence type="ECO:0000256" key="5">
    <source>
        <dbReference type="HAMAP-Rule" id="MF_03167"/>
    </source>
</evidence>
<dbReference type="HAMAP" id="MF_00944">
    <property type="entry name" value="YchF_OLA1_ATPase"/>
    <property type="match status" value="1"/>
</dbReference>
<protein>
    <recommendedName>
        <fullName evidence="5">Obg-like ATPase 1</fullName>
    </recommendedName>
</protein>
<feature type="binding site" evidence="5">
    <location>
        <position position="341"/>
    </location>
    <ligand>
        <name>ATP</name>
        <dbReference type="ChEBI" id="CHEBI:30616"/>
    </ligand>
</feature>
<keyword evidence="6" id="KW-0175">Coiled coil</keyword>
<dbReference type="EMBL" id="JALJOS010000042">
    <property type="protein sequence ID" value="KAK9820903.1"/>
    <property type="molecule type" value="Genomic_DNA"/>
</dbReference>
<evidence type="ECO:0000259" key="8">
    <source>
        <dbReference type="PROSITE" id="PS51710"/>
    </source>
</evidence>
<dbReference type="GO" id="GO:0046872">
    <property type="term" value="F:metal ion binding"/>
    <property type="evidence" value="ECO:0007669"/>
    <property type="project" value="UniProtKB-KW"/>
</dbReference>
<dbReference type="AlphaFoldDB" id="A0AAW1QHY5"/>
<dbReference type="SUPFAM" id="SSF81271">
    <property type="entry name" value="TGS-like"/>
    <property type="match status" value="1"/>
</dbReference>
<dbReference type="InterPro" id="IPR006073">
    <property type="entry name" value="GTP-bd"/>
</dbReference>
<comment type="caution">
    <text evidence="10">The sequence shown here is derived from an EMBL/GenBank/DDBJ whole genome shotgun (WGS) entry which is preliminary data.</text>
</comment>
<feature type="compositionally biased region" description="Polar residues" evidence="7">
    <location>
        <begin position="18"/>
        <end position="27"/>
    </location>
</feature>
<keyword evidence="5" id="KW-0378">Hydrolase</keyword>
<name>A0AAW1QHY5_9CHLO</name>
<dbReference type="GO" id="GO:0043023">
    <property type="term" value="F:ribosomal large subunit binding"/>
    <property type="evidence" value="ECO:0007669"/>
    <property type="project" value="UniProtKB-UniRule"/>
</dbReference>
<dbReference type="FunFam" id="3.10.20.30:FF:000001">
    <property type="entry name" value="Ribosome-binding ATPase YchF"/>
    <property type="match status" value="1"/>
</dbReference>